<dbReference type="InterPro" id="IPR035644">
    <property type="entry name" value="MraZ_C"/>
</dbReference>
<comment type="subunit">
    <text evidence="7">Forms oligomers.</text>
</comment>
<dbReference type="RefSeq" id="WP_121257189.1">
    <property type="nucleotide sequence ID" value="NZ_RBIL01000002.1"/>
</dbReference>
<feature type="domain" description="SpoVT-AbrB" evidence="8">
    <location>
        <begin position="6"/>
        <end position="48"/>
    </location>
</feature>
<dbReference type="Pfam" id="PF02381">
    <property type="entry name" value="MraZ"/>
    <property type="match status" value="2"/>
</dbReference>
<evidence type="ECO:0000256" key="2">
    <source>
        <dbReference type="ARBA" id="ARBA00022490"/>
    </source>
</evidence>
<dbReference type="CDD" id="cd16321">
    <property type="entry name" value="MraZ_C"/>
    <property type="match status" value="1"/>
</dbReference>
<accession>A0A660L3Z1</accession>
<evidence type="ECO:0000259" key="8">
    <source>
        <dbReference type="PROSITE" id="PS51740"/>
    </source>
</evidence>
<feature type="domain" description="SpoVT-AbrB" evidence="8">
    <location>
        <begin position="79"/>
        <end position="122"/>
    </location>
</feature>
<dbReference type="InterPro" id="IPR035642">
    <property type="entry name" value="MraZ_N"/>
</dbReference>
<protein>
    <recommendedName>
        <fullName evidence="1 7">Transcriptional regulator MraZ</fullName>
    </recommendedName>
</protein>
<keyword evidence="5 7" id="KW-0238">DNA-binding</keyword>
<proteinExistence type="inferred from homology"/>
<gene>
    <name evidence="7" type="primary">mraZ</name>
    <name evidence="9" type="ORF">C8N24_6071</name>
</gene>
<keyword evidence="6 7" id="KW-0804">Transcription</keyword>
<dbReference type="PANTHER" id="PTHR34701">
    <property type="entry name" value="TRANSCRIPTIONAL REGULATOR MRAZ"/>
    <property type="match status" value="1"/>
</dbReference>
<dbReference type="HAMAP" id="MF_01008">
    <property type="entry name" value="MraZ"/>
    <property type="match status" value="1"/>
</dbReference>
<dbReference type="AlphaFoldDB" id="A0A660L3Z1"/>
<dbReference type="EMBL" id="RBIL01000002">
    <property type="protein sequence ID" value="RKQ88035.1"/>
    <property type="molecule type" value="Genomic_DNA"/>
</dbReference>
<dbReference type="OrthoDB" id="9807753at2"/>
<name>A0A660L3Z1_9ACTN</name>
<dbReference type="InterPro" id="IPR007159">
    <property type="entry name" value="SpoVT-AbrB_dom"/>
</dbReference>
<sequence>MAFTGTFEHNLDTKNRLTIPSKFRADLSKGVYLSRAVEKVISLYPAETYTAMADQALAGFTNPLSAQARETRRLIYGTALETELDSAGRVMLTPRFLEHAGIGREVVITGVGDCLEIWDRSAWADYDTDLTQRAPELTESLGHTS</sequence>
<dbReference type="Proteomes" id="UP000278962">
    <property type="component" value="Unassembled WGS sequence"/>
</dbReference>
<evidence type="ECO:0000256" key="1">
    <source>
        <dbReference type="ARBA" id="ARBA00013860"/>
    </source>
</evidence>
<organism evidence="9 10">
    <name type="scientific">Solirubrobacter pauli</name>
    <dbReference type="NCBI Taxonomy" id="166793"/>
    <lineage>
        <taxon>Bacteria</taxon>
        <taxon>Bacillati</taxon>
        <taxon>Actinomycetota</taxon>
        <taxon>Thermoleophilia</taxon>
        <taxon>Solirubrobacterales</taxon>
        <taxon>Solirubrobacteraceae</taxon>
        <taxon>Solirubrobacter</taxon>
    </lineage>
</organism>
<dbReference type="InterPro" id="IPR020603">
    <property type="entry name" value="MraZ_dom"/>
</dbReference>
<reference evidence="9 10" key="1">
    <citation type="submission" date="2018-10" db="EMBL/GenBank/DDBJ databases">
        <title>Genomic Encyclopedia of Archaeal and Bacterial Type Strains, Phase II (KMG-II): from individual species to whole genera.</title>
        <authorList>
            <person name="Goeker M."/>
        </authorList>
    </citation>
    <scope>NUCLEOTIDE SEQUENCE [LARGE SCALE GENOMIC DNA]</scope>
    <source>
        <strain evidence="9 10">DSM 14954</strain>
    </source>
</reference>
<evidence type="ECO:0000256" key="3">
    <source>
        <dbReference type="ARBA" id="ARBA00022737"/>
    </source>
</evidence>
<dbReference type="Gene3D" id="3.40.1550.20">
    <property type="entry name" value="Transcriptional regulator MraZ domain"/>
    <property type="match status" value="1"/>
</dbReference>
<comment type="subcellular location">
    <subcellularLocation>
        <location evidence="7">Cytoplasm</location>
        <location evidence="7">Nucleoid</location>
    </subcellularLocation>
</comment>
<dbReference type="InterPro" id="IPR037914">
    <property type="entry name" value="SpoVT-AbrB_sf"/>
</dbReference>
<evidence type="ECO:0000256" key="6">
    <source>
        <dbReference type="ARBA" id="ARBA00023163"/>
    </source>
</evidence>
<evidence type="ECO:0000256" key="4">
    <source>
        <dbReference type="ARBA" id="ARBA00023015"/>
    </source>
</evidence>
<dbReference type="InterPro" id="IPR003444">
    <property type="entry name" value="MraZ"/>
</dbReference>
<keyword evidence="4 7" id="KW-0805">Transcription regulation</keyword>
<comment type="caution">
    <text evidence="9">The sequence shown here is derived from an EMBL/GenBank/DDBJ whole genome shotgun (WGS) entry which is preliminary data.</text>
</comment>
<dbReference type="NCBIfam" id="TIGR00242">
    <property type="entry name" value="division/cell wall cluster transcriptional repressor MraZ"/>
    <property type="match status" value="1"/>
</dbReference>
<evidence type="ECO:0000313" key="9">
    <source>
        <dbReference type="EMBL" id="RKQ88035.1"/>
    </source>
</evidence>
<keyword evidence="10" id="KW-1185">Reference proteome</keyword>
<dbReference type="GO" id="GO:0005737">
    <property type="term" value="C:cytoplasm"/>
    <property type="evidence" value="ECO:0007669"/>
    <property type="project" value="UniProtKB-UniRule"/>
</dbReference>
<dbReference type="InterPro" id="IPR038619">
    <property type="entry name" value="MraZ_sf"/>
</dbReference>
<comment type="similarity">
    <text evidence="7">Belongs to the MraZ family.</text>
</comment>
<dbReference type="PANTHER" id="PTHR34701:SF1">
    <property type="entry name" value="TRANSCRIPTIONAL REGULATOR MRAZ"/>
    <property type="match status" value="1"/>
</dbReference>
<dbReference type="GO" id="GO:0000976">
    <property type="term" value="F:transcription cis-regulatory region binding"/>
    <property type="evidence" value="ECO:0007669"/>
    <property type="project" value="TreeGrafter"/>
</dbReference>
<evidence type="ECO:0000256" key="5">
    <source>
        <dbReference type="ARBA" id="ARBA00023125"/>
    </source>
</evidence>
<keyword evidence="3" id="KW-0677">Repeat</keyword>
<dbReference type="CDD" id="cd16320">
    <property type="entry name" value="MraZ_N"/>
    <property type="match status" value="1"/>
</dbReference>
<evidence type="ECO:0000256" key="7">
    <source>
        <dbReference type="HAMAP-Rule" id="MF_01008"/>
    </source>
</evidence>
<keyword evidence="2 7" id="KW-0963">Cytoplasm</keyword>
<evidence type="ECO:0000313" key="10">
    <source>
        <dbReference type="Proteomes" id="UP000278962"/>
    </source>
</evidence>
<dbReference type="GO" id="GO:2000143">
    <property type="term" value="P:negative regulation of DNA-templated transcription initiation"/>
    <property type="evidence" value="ECO:0007669"/>
    <property type="project" value="TreeGrafter"/>
</dbReference>
<dbReference type="SUPFAM" id="SSF89447">
    <property type="entry name" value="AbrB/MazE/MraZ-like"/>
    <property type="match status" value="1"/>
</dbReference>
<dbReference type="GO" id="GO:0003700">
    <property type="term" value="F:DNA-binding transcription factor activity"/>
    <property type="evidence" value="ECO:0007669"/>
    <property type="project" value="UniProtKB-UniRule"/>
</dbReference>
<dbReference type="PROSITE" id="PS51740">
    <property type="entry name" value="SPOVT_ABRB"/>
    <property type="match status" value="2"/>
</dbReference>
<dbReference type="GO" id="GO:0009295">
    <property type="term" value="C:nucleoid"/>
    <property type="evidence" value="ECO:0007669"/>
    <property type="project" value="UniProtKB-SubCell"/>
</dbReference>